<evidence type="ECO:0000256" key="1">
    <source>
        <dbReference type="PIRSR" id="PIRSR640198-1"/>
    </source>
</evidence>
<reference evidence="5 6" key="1">
    <citation type="submission" date="2021-10" db="EMBL/GenBank/DDBJ databases">
        <title>Anaerobic single-cell dispensing facilitates the cultivation of human gut bacteria.</title>
        <authorList>
            <person name="Afrizal A."/>
        </authorList>
    </citation>
    <scope>NUCLEOTIDE SEQUENCE [LARGE SCALE GENOMIC DNA]</scope>
    <source>
        <strain evidence="5 6">CLA-AA-H270</strain>
    </source>
</reference>
<dbReference type="PANTHER" id="PTHR13504">
    <property type="entry name" value="FIDO DOMAIN-CONTAINING PROTEIN DDB_G0283145"/>
    <property type="match status" value="1"/>
</dbReference>
<proteinExistence type="predicted"/>
<dbReference type="Proteomes" id="UP001298753">
    <property type="component" value="Unassembled WGS sequence"/>
</dbReference>
<sequence>MNYLSVAETAKKWNISERSVRNYCAQERIPGAVLIGKTWHIPENAEKPARSNGKKTPVKTLLSILQEEKRTKYAGGIYHKTQIDLTYNSNHIEGSRLTHDQTRYMFETNTIGVENEVLNVDDVIETSNHFRCIDLIIDHAASTLSEYFIKKLHHILKTGTSDSRKDWFAVGEYKRLPNEVGGMQTALPEEVADKMKALLSDYNAVPKKTLDDILDFHVRFERIHPFQDGNGRVGRLIMFKECLKYNIVPFIIEENLKLFYYRGLKEWYNEKGYLTDTCLTAQDKYKAYLDYFRIPYGLRT</sequence>
<accession>A0AAW4W5W9</accession>
<dbReference type="Pfam" id="PF02661">
    <property type="entry name" value="Fic"/>
    <property type="match status" value="1"/>
</dbReference>
<evidence type="ECO:0000259" key="4">
    <source>
        <dbReference type="PROSITE" id="PS51459"/>
    </source>
</evidence>
<comment type="caution">
    <text evidence="5">The sequence shown here is derived from an EMBL/GenBank/DDBJ whole genome shotgun (WGS) entry which is preliminary data.</text>
</comment>
<name>A0AAW4W5W9_9FIRM</name>
<feature type="binding site" evidence="2">
    <location>
        <begin position="260"/>
        <end position="261"/>
    </location>
    <ligand>
        <name>ATP</name>
        <dbReference type="ChEBI" id="CHEBI:30616"/>
    </ligand>
</feature>
<feature type="active site" evidence="1">
    <location>
        <position position="224"/>
    </location>
</feature>
<dbReference type="GeneID" id="98661419"/>
<evidence type="ECO:0000313" key="5">
    <source>
        <dbReference type="EMBL" id="MCC2176505.1"/>
    </source>
</evidence>
<dbReference type="RefSeq" id="WP_227600433.1">
    <property type="nucleotide sequence ID" value="NZ_JAJEPX010000010.1"/>
</dbReference>
<evidence type="ECO:0000313" key="6">
    <source>
        <dbReference type="Proteomes" id="UP001298753"/>
    </source>
</evidence>
<evidence type="ECO:0000256" key="2">
    <source>
        <dbReference type="PIRSR" id="PIRSR640198-2"/>
    </source>
</evidence>
<keyword evidence="2" id="KW-0067">ATP-binding</keyword>
<dbReference type="GO" id="GO:0005524">
    <property type="term" value="F:ATP binding"/>
    <property type="evidence" value="ECO:0007669"/>
    <property type="project" value="UniProtKB-KW"/>
</dbReference>
<feature type="domain" description="Fido" evidence="4">
    <location>
        <begin position="144"/>
        <end position="294"/>
    </location>
</feature>
<keyword evidence="2" id="KW-0547">Nucleotide-binding</keyword>
<dbReference type="PROSITE" id="PS51459">
    <property type="entry name" value="FIDO"/>
    <property type="match status" value="1"/>
</dbReference>
<feature type="site" description="Important for autoinhibition of adenylyltransferase activity" evidence="3">
    <location>
        <position position="93"/>
    </location>
</feature>
<protein>
    <submittedName>
        <fullName evidence="5">Fic family protein</fullName>
    </submittedName>
</protein>
<dbReference type="InterPro" id="IPR040198">
    <property type="entry name" value="Fido_containing"/>
</dbReference>
<dbReference type="Gene3D" id="1.10.3290.10">
    <property type="entry name" value="Fido-like domain"/>
    <property type="match status" value="1"/>
</dbReference>
<dbReference type="InterPro" id="IPR003812">
    <property type="entry name" value="Fido"/>
</dbReference>
<dbReference type="PANTHER" id="PTHR13504:SF38">
    <property type="entry name" value="FIDO DOMAIN-CONTAINING PROTEIN"/>
    <property type="match status" value="1"/>
</dbReference>
<keyword evidence="6" id="KW-1185">Reference proteome</keyword>
<dbReference type="EMBL" id="JAJEPX010000010">
    <property type="protein sequence ID" value="MCC2176505.1"/>
    <property type="molecule type" value="Genomic_DNA"/>
</dbReference>
<gene>
    <name evidence="5" type="ORF">LKD22_05090</name>
</gene>
<organism evidence="5 6">
    <name type="scientific">Agathobaculum butyriciproducens</name>
    <dbReference type="NCBI Taxonomy" id="1628085"/>
    <lineage>
        <taxon>Bacteria</taxon>
        <taxon>Bacillati</taxon>
        <taxon>Bacillota</taxon>
        <taxon>Clostridia</taxon>
        <taxon>Eubacteriales</taxon>
        <taxon>Butyricicoccaceae</taxon>
        <taxon>Agathobaculum</taxon>
    </lineage>
</organism>
<dbReference type="SUPFAM" id="SSF140931">
    <property type="entry name" value="Fic-like"/>
    <property type="match status" value="1"/>
</dbReference>
<dbReference type="AlphaFoldDB" id="A0AAW4W5W9"/>
<dbReference type="InterPro" id="IPR036597">
    <property type="entry name" value="Fido-like_dom_sf"/>
</dbReference>
<evidence type="ECO:0000256" key="3">
    <source>
        <dbReference type="PIRSR" id="PIRSR640198-3"/>
    </source>
</evidence>
<feature type="binding site" evidence="2">
    <location>
        <begin position="228"/>
        <end position="235"/>
    </location>
    <ligand>
        <name>ATP</name>
        <dbReference type="ChEBI" id="CHEBI:30616"/>
    </ligand>
</feature>